<dbReference type="OrthoDB" id="6104063at2"/>
<name>A0A4R2F158_9GAMM</name>
<dbReference type="InterPro" id="IPR042564">
    <property type="entry name" value="CRISPR-Cas6/Csy4_sf"/>
</dbReference>
<reference evidence="1 2" key="1">
    <citation type="submission" date="2019-03" db="EMBL/GenBank/DDBJ databases">
        <title>Freshwater and sediment microbial communities from various areas in North America, analyzing microbe dynamics in response to fracking.</title>
        <authorList>
            <person name="Lamendella R."/>
        </authorList>
    </citation>
    <scope>NUCLEOTIDE SEQUENCE [LARGE SCALE GENOMIC DNA]</scope>
    <source>
        <strain evidence="1 2">74A</strain>
    </source>
</reference>
<dbReference type="Gene3D" id="3.30.70.2540">
    <property type="entry name" value="CRISPR-associated endoribonuclease Cas6/Csy4"/>
    <property type="match status" value="1"/>
</dbReference>
<dbReference type="InterPro" id="IPR013396">
    <property type="entry name" value="CRISPR-assoc_prot_Csy4"/>
</dbReference>
<dbReference type="AlphaFoldDB" id="A0A4R2F158"/>
<dbReference type="GO" id="GO:0043571">
    <property type="term" value="P:maintenance of CRISPR repeat elements"/>
    <property type="evidence" value="ECO:0007669"/>
    <property type="project" value="InterPro"/>
</dbReference>
<comment type="caution">
    <text evidence="1">The sequence shown here is derived from an EMBL/GenBank/DDBJ whole genome shotgun (WGS) entry which is preliminary data.</text>
</comment>
<protein>
    <submittedName>
        <fullName evidence="1">CRISPR-associated Csy4 family protein</fullName>
    </submittedName>
</protein>
<dbReference type="RefSeq" id="WP_133040702.1">
    <property type="nucleotide sequence ID" value="NZ_SLWF01000060.1"/>
</dbReference>
<sequence>MARYCFVVRYLPKEANANVLAGKCLSILHGFVARHNVQGLGVTFPDWSDRTLGSKIAFVHEDPSLLAQFSQQRYFIGMSDFGFFSVSEIIKVPEKCIQVRFLRNQHYSKRFPGSVRRRVERLKRRAAARGEEYVPRPYNHETEYALSHSVPAKSMSTRQEFILHIQKEVAENEVIHLFNGYGLSDRTCAIGTVPELKGLL</sequence>
<dbReference type="NCBIfam" id="TIGR02563">
    <property type="entry name" value="cas_Csy4"/>
    <property type="match status" value="1"/>
</dbReference>
<dbReference type="Pfam" id="PF09618">
    <property type="entry name" value="Cas_Csy4"/>
    <property type="match status" value="1"/>
</dbReference>
<evidence type="ECO:0000313" key="1">
    <source>
        <dbReference type="EMBL" id="TCN76089.1"/>
    </source>
</evidence>
<organism evidence="1 2">
    <name type="scientific">Shewanella fodinae</name>
    <dbReference type="NCBI Taxonomy" id="552357"/>
    <lineage>
        <taxon>Bacteria</taxon>
        <taxon>Pseudomonadati</taxon>
        <taxon>Pseudomonadota</taxon>
        <taxon>Gammaproteobacteria</taxon>
        <taxon>Alteromonadales</taxon>
        <taxon>Shewanellaceae</taxon>
        <taxon>Shewanella</taxon>
    </lineage>
</organism>
<evidence type="ECO:0000313" key="2">
    <source>
        <dbReference type="Proteomes" id="UP000294832"/>
    </source>
</evidence>
<dbReference type="EMBL" id="SLWF01000060">
    <property type="protein sequence ID" value="TCN76089.1"/>
    <property type="molecule type" value="Genomic_DNA"/>
</dbReference>
<accession>A0A4R2F158</accession>
<proteinExistence type="predicted"/>
<dbReference type="GO" id="GO:0004519">
    <property type="term" value="F:endonuclease activity"/>
    <property type="evidence" value="ECO:0007669"/>
    <property type="project" value="InterPro"/>
</dbReference>
<dbReference type="Proteomes" id="UP000294832">
    <property type="component" value="Unassembled WGS sequence"/>
</dbReference>
<keyword evidence="2" id="KW-1185">Reference proteome</keyword>
<gene>
    <name evidence="1" type="ORF">EDC91_1605</name>
</gene>